<reference evidence="3 4" key="2">
    <citation type="journal article" date="2011" name="Stand. Genomic Sci.">
        <title>Complete genome sequence of Isosphaera pallida type strain (IS1B).</title>
        <authorList>
            <consortium name="US DOE Joint Genome Institute (JGI-PGF)"/>
            <person name="Goker M."/>
            <person name="Cleland D."/>
            <person name="Saunders E."/>
            <person name="Lapidus A."/>
            <person name="Nolan M."/>
            <person name="Lucas S."/>
            <person name="Hammon N."/>
            <person name="Deshpande S."/>
            <person name="Cheng J.F."/>
            <person name="Tapia R."/>
            <person name="Han C."/>
            <person name="Goodwin L."/>
            <person name="Pitluck S."/>
            <person name="Liolios K."/>
            <person name="Pagani I."/>
            <person name="Ivanova N."/>
            <person name="Mavromatis K."/>
            <person name="Pati A."/>
            <person name="Chen A."/>
            <person name="Palaniappan K."/>
            <person name="Land M."/>
            <person name="Hauser L."/>
            <person name="Chang Y.J."/>
            <person name="Jeffries C.D."/>
            <person name="Detter J.C."/>
            <person name="Beck B."/>
            <person name="Woyke T."/>
            <person name="Bristow J."/>
            <person name="Eisen J.A."/>
            <person name="Markowitz V."/>
            <person name="Hugenholtz P."/>
            <person name="Kyrpides N.C."/>
            <person name="Klenk H.P."/>
        </authorList>
    </citation>
    <scope>NUCLEOTIDE SEQUENCE [LARGE SCALE GENOMIC DNA]</scope>
    <source>
        <strain evidence="4">ATCC 43644 / DSM 9630 / IS1B</strain>
    </source>
</reference>
<dbReference type="GO" id="GO:0002098">
    <property type="term" value="P:tRNA wobble uridine modification"/>
    <property type="evidence" value="ECO:0007669"/>
    <property type="project" value="TreeGrafter"/>
</dbReference>
<dbReference type="InParanoid" id="E8R3G1"/>
<protein>
    <submittedName>
        <fullName evidence="3">Small GTP-binding protein</fullName>
    </submittedName>
</protein>
<dbReference type="PANTHER" id="PTHR42714:SF2">
    <property type="entry name" value="TRNA MODIFICATION GTPASE GTPBP3, MITOCHONDRIAL"/>
    <property type="match status" value="1"/>
</dbReference>
<evidence type="ECO:0000313" key="3">
    <source>
        <dbReference type="EMBL" id="ADV61528.1"/>
    </source>
</evidence>
<dbReference type="Gene3D" id="3.40.50.300">
    <property type="entry name" value="P-loop containing nucleotide triphosphate hydrolases"/>
    <property type="match status" value="1"/>
</dbReference>
<dbReference type="GO" id="GO:0030488">
    <property type="term" value="P:tRNA methylation"/>
    <property type="evidence" value="ECO:0007669"/>
    <property type="project" value="TreeGrafter"/>
</dbReference>
<dbReference type="PROSITE" id="PS51709">
    <property type="entry name" value="G_TRME"/>
    <property type="match status" value="1"/>
</dbReference>
<dbReference type="Gene3D" id="1.20.120.430">
    <property type="entry name" value="tRNA modification GTPase MnmE domain 2"/>
    <property type="match status" value="1"/>
</dbReference>
<dbReference type="Pfam" id="PF01926">
    <property type="entry name" value="MMR_HSR1"/>
    <property type="match status" value="1"/>
</dbReference>
<evidence type="ECO:0000313" key="4">
    <source>
        <dbReference type="Proteomes" id="UP000008631"/>
    </source>
</evidence>
<dbReference type="EMBL" id="CP002353">
    <property type="protein sequence ID" value="ADV61528.1"/>
    <property type="molecule type" value="Genomic_DNA"/>
</dbReference>
<dbReference type="SUPFAM" id="SSF52540">
    <property type="entry name" value="P-loop containing nucleoside triphosphate hydrolases"/>
    <property type="match status" value="1"/>
</dbReference>
<dbReference type="Gene3D" id="3.30.1360.120">
    <property type="entry name" value="Probable tRNA modification gtpase trme, domain 1"/>
    <property type="match status" value="1"/>
</dbReference>
<reference key="1">
    <citation type="submission" date="2010-11" db="EMBL/GenBank/DDBJ databases">
        <title>The complete sequence of chromosome of Isophaera pallida ATCC 43644.</title>
        <authorList>
            <consortium name="US DOE Joint Genome Institute (JGI-PGF)"/>
            <person name="Lucas S."/>
            <person name="Copeland A."/>
            <person name="Lapidus A."/>
            <person name="Bruce D."/>
            <person name="Goodwin L."/>
            <person name="Pitluck S."/>
            <person name="Kyrpides N."/>
            <person name="Mavromatis K."/>
            <person name="Pagani I."/>
            <person name="Ivanova N."/>
            <person name="Saunders E."/>
            <person name="Brettin T."/>
            <person name="Detter J.C."/>
            <person name="Han C."/>
            <person name="Tapia R."/>
            <person name="Land M."/>
            <person name="Hauser L."/>
            <person name="Markowitz V."/>
            <person name="Cheng J.-F."/>
            <person name="Hugenholtz P."/>
            <person name="Woyke T."/>
            <person name="Wu D."/>
            <person name="Eisen J.A."/>
        </authorList>
    </citation>
    <scope>NUCLEOTIDE SEQUENCE</scope>
    <source>
        <strain>ATCC 43644</strain>
    </source>
</reference>
<sequence length="404" mass="43648">MDAPLVQTCRHVWLTAPGPGALAVVRLFGPDALSLADRVFRPSRQPERPLSATPPRRPRLGRLGTFRSPTPTTPTGLTDNSDTHNHNHNRVEVGDEVVAIRFDDDPCQPSQVEFQGHGGLAARQAVEAILEAAGSRPVPARVWRIETQGLTTIQADAYDDLAYAPTRRTAAILLDQALGALDRDLDSLERLEADDPACAADLRATLFQRFEVGSRLISGWNVALAGRPNVGKSSLMNALAGHARAIVSPQAGTTRDVLTVPLACDGWPMTLFDTAGLRDQPSDDLEAQGILRARNAQTQADLVLLLLDSSQPLEPLDLALLHTYPNALLVATKADLAPHWRAEDLPTTRKLVSLSALTGEGLDRLLDRLAQRLVPNPPPAGSAVPFRIDHLTQLNRTNRAKLSG</sequence>
<dbReference type="RefSeq" id="WP_013563817.1">
    <property type="nucleotide sequence ID" value="NC_014962.1"/>
</dbReference>
<dbReference type="HOGENOM" id="CLU_019624_4_0_0"/>
<dbReference type="InterPro" id="IPR027266">
    <property type="entry name" value="TrmE/GcvT-like"/>
</dbReference>
<dbReference type="InterPro" id="IPR006073">
    <property type="entry name" value="GTP-bd"/>
</dbReference>
<evidence type="ECO:0000256" key="1">
    <source>
        <dbReference type="SAM" id="MobiDB-lite"/>
    </source>
</evidence>
<feature type="region of interest" description="Disordered" evidence="1">
    <location>
        <begin position="39"/>
        <end position="88"/>
    </location>
</feature>
<organism evidence="3 4">
    <name type="scientific">Isosphaera pallida (strain ATCC 43644 / DSM 9630 / IS1B)</name>
    <dbReference type="NCBI Taxonomy" id="575540"/>
    <lineage>
        <taxon>Bacteria</taxon>
        <taxon>Pseudomonadati</taxon>
        <taxon>Planctomycetota</taxon>
        <taxon>Planctomycetia</taxon>
        <taxon>Isosphaerales</taxon>
        <taxon>Isosphaeraceae</taxon>
        <taxon>Isosphaera</taxon>
    </lineage>
</organism>
<dbReference type="NCBIfam" id="TIGR00231">
    <property type="entry name" value="small_GTP"/>
    <property type="match status" value="1"/>
</dbReference>
<dbReference type="InterPro" id="IPR005225">
    <property type="entry name" value="Small_GTP-bd"/>
</dbReference>
<feature type="compositionally biased region" description="Polar residues" evidence="1">
    <location>
        <begin position="67"/>
        <end position="80"/>
    </location>
</feature>
<dbReference type="InterPro" id="IPR027417">
    <property type="entry name" value="P-loop_NTPase"/>
</dbReference>
<gene>
    <name evidence="3" type="ordered locus">Isop_0939</name>
</gene>
<proteinExistence type="predicted"/>
<dbReference type="GO" id="GO:0005525">
    <property type="term" value="F:GTP binding"/>
    <property type="evidence" value="ECO:0007669"/>
    <property type="project" value="InterPro"/>
</dbReference>
<dbReference type="Proteomes" id="UP000008631">
    <property type="component" value="Chromosome"/>
</dbReference>
<dbReference type="PANTHER" id="PTHR42714">
    <property type="entry name" value="TRNA MODIFICATION GTPASE GTPBP3"/>
    <property type="match status" value="1"/>
</dbReference>
<keyword evidence="4" id="KW-1185">Reference proteome</keyword>
<dbReference type="AlphaFoldDB" id="E8R3G1"/>
<dbReference type="SUPFAM" id="SSF103025">
    <property type="entry name" value="Folate-binding domain"/>
    <property type="match status" value="1"/>
</dbReference>
<dbReference type="KEGG" id="ipa:Isop_0939"/>
<name>E8R3G1_ISOPI</name>
<dbReference type="GO" id="GO:0005829">
    <property type="term" value="C:cytosol"/>
    <property type="evidence" value="ECO:0007669"/>
    <property type="project" value="TreeGrafter"/>
</dbReference>
<dbReference type="STRING" id="575540.Isop_0939"/>
<accession>E8R3G1</accession>
<dbReference type="InterPro" id="IPR027368">
    <property type="entry name" value="MnmE_dom2"/>
</dbReference>
<evidence type="ECO:0000259" key="2">
    <source>
        <dbReference type="PROSITE" id="PS51709"/>
    </source>
</evidence>
<dbReference type="InterPro" id="IPR031168">
    <property type="entry name" value="G_TrmE"/>
</dbReference>
<feature type="domain" description="TrmE-type G" evidence="2">
    <location>
        <begin position="219"/>
        <end position="374"/>
    </location>
</feature>
<dbReference type="CDD" id="cd04164">
    <property type="entry name" value="trmE"/>
    <property type="match status" value="1"/>
</dbReference>
<dbReference type="OrthoDB" id="9805918at2"/>
<dbReference type="eggNOG" id="COG0486">
    <property type="taxonomic scope" value="Bacteria"/>
</dbReference>